<protein>
    <submittedName>
        <fullName evidence="2">Uncharacterized protein</fullName>
    </submittedName>
</protein>
<comment type="caution">
    <text evidence="2">The sequence shown here is derived from an EMBL/GenBank/DDBJ whole genome shotgun (WGS) entry which is preliminary data.</text>
</comment>
<accession>A0A9N7VN94</accession>
<organism evidence="2 3">
    <name type="scientific">Pleuronectes platessa</name>
    <name type="common">European plaice</name>
    <dbReference type="NCBI Taxonomy" id="8262"/>
    <lineage>
        <taxon>Eukaryota</taxon>
        <taxon>Metazoa</taxon>
        <taxon>Chordata</taxon>
        <taxon>Craniata</taxon>
        <taxon>Vertebrata</taxon>
        <taxon>Euteleostomi</taxon>
        <taxon>Actinopterygii</taxon>
        <taxon>Neopterygii</taxon>
        <taxon>Teleostei</taxon>
        <taxon>Neoteleostei</taxon>
        <taxon>Acanthomorphata</taxon>
        <taxon>Carangaria</taxon>
        <taxon>Pleuronectiformes</taxon>
        <taxon>Pleuronectoidei</taxon>
        <taxon>Pleuronectidae</taxon>
        <taxon>Pleuronectes</taxon>
    </lineage>
</organism>
<feature type="compositionally biased region" description="Acidic residues" evidence="1">
    <location>
        <begin position="11"/>
        <end position="28"/>
    </location>
</feature>
<reference evidence="2" key="1">
    <citation type="submission" date="2020-03" db="EMBL/GenBank/DDBJ databases">
        <authorList>
            <person name="Weist P."/>
        </authorList>
    </citation>
    <scope>NUCLEOTIDE SEQUENCE</scope>
</reference>
<name>A0A9N7VN94_PLEPL</name>
<evidence type="ECO:0000256" key="1">
    <source>
        <dbReference type="SAM" id="MobiDB-lite"/>
    </source>
</evidence>
<keyword evidence="3" id="KW-1185">Reference proteome</keyword>
<dbReference type="Proteomes" id="UP001153269">
    <property type="component" value="Unassembled WGS sequence"/>
</dbReference>
<proteinExistence type="predicted"/>
<feature type="region of interest" description="Disordered" evidence="1">
    <location>
        <begin position="1"/>
        <end position="36"/>
    </location>
</feature>
<evidence type="ECO:0000313" key="3">
    <source>
        <dbReference type="Proteomes" id="UP001153269"/>
    </source>
</evidence>
<gene>
    <name evidence="2" type="ORF">PLEPLA_LOCUS40122</name>
</gene>
<sequence length="99" mass="10627">MCLLLPTSGEDCMEEEEDLRESEEEEAAMENLRGPGVSRRRTCCAATLPKAQSVAANGISSENMYSAGSCGRSPDGVRWRSCAVRLSAAKRCGTKALLL</sequence>
<dbReference type="EMBL" id="CADEAL010004125">
    <property type="protein sequence ID" value="CAB1452382.1"/>
    <property type="molecule type" value="Genomic_DNA"/>
</dbReference>
<dbReference type="AlphaFoldDB" id="A0A9N7VN94"/>
<evidence type="ECO:0000313" key="2">
    <source>
        <dbReference type="EMBL" id="CAB1452382.1"/>
    </source>
</evidence>